<dbReference type="InterPro" id="IPR014710">
    <property type="entry name" value="RmlC-like_jellyroll"/>
</dbReference>
<proteinExistence type="predicted"/>
<dbReference type="GO" id="GO:0004862">
    <property type="term" value="F:cAMP-dependent protein kinase inhibitor activity"/>
    <property type="evidence" value="ECO:0007669"/>
    <property type="project" value="TreeGrafter"/>
</dbReference>
<dbReference type="GO" id="GO:0005952">
    <property type="term" value="C:cAMP-dependent protein kinase complex"/>
    <property type="evidence" value="ECO:0007669"/>
    <property type="project" value="InterPro"/>
</dbReference>
<dbReference type="PANTHER" id="PTHR11635:SF152">
    <property type="entry name" value="CAMP-DEPENDENT PROTEIN KINASE TYPE I REGULATORY SUBUNIT-RELATED"/>
    <property type="match status" value="1"/>
</dbReference>
<dbReference type="CDD" id="cd00038">
    <property type="entry name" value="CAP_ED"/>
    <property type="match status" value="2"/>
</dbReference>
<feature type="domain" description="Cyclic nucleotide-binding" evidence="2">
    <location>
        <begin position="258"/>
        <end position="357"/>
    </location>
</feature>
<comment type="caution">
    <text evidence="3">The sequence shown here is derived from an EMBL/GenBank/DDBJ whole genome shotgun (WGS) entry which is preliminary data.</text>
</comment>
<dbReference type="GO" id="GO:0005829">
    <property type="term" value="C:cytosol"/>
    <property type="evidence" value="ECO:0007669"/>
    <property type="project" value="TreeGrafter"/>
</dbReference>
<dbReference type="GO" id="GO:0034236">
    <property type="term" value="F:protein kinase A catalytic subunit binding"/>
    <property type="evidence" value="ECO:0007669"/>
    <property type="project" value="TreeGrafter"/>
</dbReference>
<evidence type="ECO:0000313" key="3">
    <source>
        <dbReference type="EMBL" id="KAK3276389.1"/>
    </source>
</evidence>
<dbReference type="Gene3D" id="2.60.120.10">
    <property type="entry name" value="Jelly Rolls"/>
    <property type="match status" value="2"/>
</dbReference>
<name>A0AAE0GDV6_9CHLO</name>
<dbReference type="SMART" id="SM00100">
    <property type="entry name" value="cNMP"/>
    <property type="match status" value="2"/>
</dbReference>
<dbReference type="InterPro" id="IPR000595">
    <property type="entry name" value="cNMP-bd_dom"/>
</dbReference>
<dbReference type="InterPro" id="IPR018488">
    <property type="entry name" value="cNMP-bd_CS"/>
</dbReference>
<feature type="compositionally biased region" description="Polar residues" evidence="1">
    <location>
        <begin position="25"/>
        <end position="44"/>
    </location>
</feature>
<feature type="compositionally biased region" description="Basic and acidic residues" evidence="1">
    <location>
        <begin position="61"/>
        <end position="74"/>
    </location>
</feature>
<evidence type="ECO:0000259" key="2">
    <source>
        <dbReference type="PROSITE" id="PS50042"/>
    </source>
</evidence>
<gene>
    <name evidence="3" type="ORF">CYMTET_15529</name>
</gene>
<dbReference type="PANTHER" id="PTHR11635">
    <property type="entry name" value="CAMP-DEPENDENT PROTEIN KINASE REGULATORY CHAIN"/>
    <property type="match status" value="1"/>
</dbReference>
<dbReference type="PROSITE" id="PS50042">
    <property type="entry name" value="CNMP_BINDING_3"/>
    <property type="match status" value="2"/>
</dbReference>
<reference evidence="3 4" key="1">
    <citation type="journal article" date="2015" name="Genome Biol. Evol.">
        <title>Comparative Genomics of a Bacterivorous Green Alga Reveals Evolutionary Causalities and Consequences of Phago-Mixotrophic Mode of Nutrition.</title>
        <authorList>
            <person name="Burns J.A."/>
            <person name="Paasch A."/>
            <person name="Narechania A."/>
            <person name="Kim E."/>
        </authorList>
    </citation>
    <scope>NUCLEOTIDE SEQUENCE [LARGE SCALE GENOMIC DNA]</scope>
    <source>
        <strain evidence="3 4">PLY_AMNH</strain>
    </source>
</reference>
<keyword evidence="4" id="KW-1185">Reference proteome</keyword>
<accession>A0AAE0GDV6</accession>
<dbReference type="AlphaFoldDB" id="A0AAE0GDV6"/>
<dbReference type="Gene3D" id="3.30.200.20">
    <property type="entry name" value="Phosphorylase Kinase, domain 1"/>
    <property type="match status" value="1"/>
</dbReference>
<feature type="region of interest" description="Disordered" evidence="1">
    <location>
        <begin position="23"/>
        <end position="76"/>
    </location>
</feature>
<feature type="compositionally biased region" description="Polar residues" evidence="1">
    <location>
        <begin position="421"/>
        <end position="430"/>
    </location>
</feature>
<dbReference type="GO" id="GO:0030552">
    <property type="term" value="F:cAMP binding"/>
    <property type="evidence" value="ECO:0007669"/>
    <property type="project" value="TreeGrafter"/>
</dbReference>
<dbReference type="InterPro" id="IPR050503">
    <property type="entry name" value="cAMP-dep_PK_reg_su-like"/>
</dbReference>
<feature type="region of interest" description="Disordered" evidence="1">
    <location>
        <begin position="398"/>
        <end position="454"/>
    </location>
</feature>
<dbReference type="Pfam" id="PF00027">
    <property type="entry name" value="cNMP_binding"/>
    <property type="match status" value="2"/>
</dbReference>
<dbReference type="Proteomes" id="UP001190700">
    <property type="component" value="Unassembled WGS sequence"/>
</dbReference>
<evidence type="ECO:0000256" key="1">
    <source>
        <dbReference type="SAM" id="MobiDB-lite"/>
    </source>
</evidence>
<dbReference type="EMBL" id="LGRX02006578">
    <property type="protein sequence ID" value="KAK3276389.1"/>
    <property type="molecule type" value="Genomic_DNA"/>
</dbReference>
<protein>
    <recommendedName>
        <fullName evidence="2">Cyclic nucleotide-binding domain-containing protein</fullName>
    </recommendedName>
</protein>
<dbReference type="PROSITE" id="PS00888">
    <property type="entry name" value="CNMP_BINDING_1"/>
    <property type="match status" value="1"/>
</dbReference>
<organism evidence="3 4">
    <name type="scientific">Cymbomonas tetramitiformis</name>
    <dbReference type="NCBI Taxonomy" id="36881"/>
    <lineage>
        <taxon>Eukaryota</taxon>
        <taxon>Viridiplantae</taxon>
        <taxon>Chlorophyta</taxon>
        <taxon>Pyramimonadophyceae</taxon>
        <taxon>Pyramimonadales</taxon>
        <taxon>Pyramimonadaceae</taxon>
        <taxon>Cymbomonas</taxon>
    </lineage>
</organism>
<evidence type="ECO:0000313" key="4">
    <source>
        <dbReference type="Proteomes" id="UP001190700"/>
    </source>
</evidence>
<feature type="domain" description="Cyclic nucleotide-binding" evidence="2">
    <location>
        <begin position="122"/>
        <end position="255"/>
    </location>
</feature>
<dbReference type="InterPro" id="IPR018490">
    <property type="entry name" value="cNMP-bd_dom_sf"/>
</dbReference>
<sequence length="542" mass="59041">MKSTDVSLSHDVSLSFEERMRLSAQRLSTPRSSANGSPTLNGDQTAKVPPPCPPNASESKANSETRQDRRRLIIDRNPASVSSSLSAAASCERILPDDGGPPARRANIDANVIADACESVVIFQGLHYKDRVALYSNLFELNFKAGETIIQQGTAGRNMYIVVQGYPIVCEQLQNSVDEVHDDDYDDVQIHQQLGPGDTFGEAALVCGCSHSFSVCVPTNSREIKVWALSRHTFRTLVSNATFARRKQLADVLVAVPPFMWLCDYTRITFTQMFATKHFEAGEMILGEGVPSRCHVIIKGQATAYTSEWTSELLGPNEYFGEEDLILNRTGSSATTVVAYCPTETWSIDLCSFRRILEHTPLQISELKHLSKFREVGPTSPKEEAGKAASLRKINSVPDIKKAASTPPKAGNKALIPTPHGSCSLSSTVSPAPKGRPPLPGQISNSTSKGRPKRIVGASGLKNSRRFGSMNDLQDALLVKPAPMLDLTLQHFSFLKEIGMGLTCHAYLCLMPKSGKHVVIKKMNKANLIKHNQVGPSMSAPA</sequence>
<dbReference type="SUPFAM" id="SSF51206">
    <property type="entry name" value="cAMP-binding domain-like"/>
    <property type="match status" value="2"/>
</dbReference>